<evidence type="ECO:0000313" key="1">
    <source>
        <dbReference type="EMBL" id="CDW45650.1"/>
    </source>
</evidence>
<sequence>MYLHTDENGFGTERICIFFMIRSRKILNSNSEQG</sequence>
<dbReference type="AlphaFoldDB" id="A0A0K2V5P2"/>
<dbReference type="EMBL" id="HACA01028289">
    <property type="protein sequence ID" value="CDW45650.1"/>
    <property type="molecule type" value="Transcribed_RNA"/>
</dbReference>
<reference evidence="1" key="1">
    <citation type="submission" date="2014-05" db="EMBL/GenBank/DDBJ databases">
        <authorList>
            <person name="Chronopoulou M."/>
        </authorList>
    </citation>
    <scope>NUCLEOTIDE SEQUENCE</scope>
    <source>
        <tissue evidence="1">Whole organism</tissue>
    </source>
</reference>
<organism evidence="1">
    <name type="scientific">Lepeophtheirus salmonis</name>
    <name type="common">Salmon louse</name>
    <name type="synonym">Caligus salmonis</name>
    <dbReference type="NCBI Taxonomy" id="72036"/>
    <lineage>
        <taxon>Eukaryota</taxon>
        <taxon>Metazoa</taxon>
        <taxon>Ecdysozoa</taxon>
        <taxon>Arthropoda</taxon>
        <taxon>Crustacea</taxon>
        <taxon>Multicrustacea</taxon>
        <taxon>Hexanauplia</taxon>
        <taxon>Copepoda</taxon>
        <taxon>Siphonostomatoida</taxon>
        <taxon>Caligidae</taxon>
        <taxon>Lepeophtheirus</taxon>
    </lineage>
</organism>
<name>A0A0K2V5P2_LEPSM</name>
<feature type="non-terminal residue" evidence="1">
    <location>
        <position position="34"/>
    </location>
</feature>
<accession>A0A0K2V5P2</accession>
<proteinExistence type="predicted"/>
<protein>
    <submittedName>
        <fullName evidence="1">Uncharacterized protein</fullName>
    </submittedName>
</protein>